<keyword evidence="1" id="KW-0614">Plasmid</keyword>
<gene>
    <name evidence="1" type="ORF">HALLA_04420</name>
</gene>
<reference evidence="1 2" key="1">
    <citation type="submission" date="2014-01" db="EMBL/GenBank/DDBJ databases">
        <authorList>
            <consortium name="DOE Joint Genome Institute"/>
            <person name="Anderson I."/>
            <person name="Huntemann M."/>
            <person name="Han J."/>
            <person name="Chen A."/>
            <person name="Kyrpides N."/>
            <person name="Mavromatis K."/>
            <person name="Markowitz V."/>
            <person name="Palaniappan K."/>
            <person name="Ivanova N."/>
            <person name="Schaumberg A."/>
            <person name="Pati A."/>
            <person name="Liolios K."/>
            <person name="Nordberg H.P."/>
            <person name="Cantor M.N."/>
            <person name="Hua S.X."/>
            <person name="Woyke T."/>
        </authorList>
    </citation>
    <scope>NUCLEOTIDE SEQUENCE [LARGE SCALE GENOMIC DNA]</scope>
    <source>
        <strain evidence="1 2">XH-48</strain>
        <plasmid evidence="2">1</plasmid>
    </source>
</reference>
<sequence>MDSLSTEIPMLLINLYSIIGDVSNGQFFAVFGVTVNREHNGVRWLTLVWNEQIKRNMNSIFRSNRPFLSFVIGSRFGLELS</sequence>
<protein>
    <submittedName>
        <fullName evidence="1">Uncharacterized protein</fullName>
    </submittedName>
</protein>
<dbReference type="AlphaFoldDB" id="W0JWN5"/>
<geneLocation type="plasmid" evidence="1">
    <name>unnamed</name>
</geneLocation>
<proteinExistence type="predicted"/>
<evidence type="ECO:0000313" key="2">
    <source>
        <dbReference type="Proteomes" id="UP000019024"/>
    </source>
</evidence>
<dbReference type="Proteomes" id="UP000019024">
    <property type="component" value="Plasmid unnamed"/>
</dbReference>
<accession>W0JWN5</accession>
<keyword evidence="2" id="KW-1185">Reference proteome</keyword>
<dbReference type="EMBL" id="CP007056">
    <property type="protein sequence ID" value="AHG01650.1"/>
    <property type="molecule type" value="Genomic_DNA"/>
</dbReference>
<name>W0JWN5_9EURY</name>
<organism evidence="1 2">
    <name type="scientific">Halostagnicola larsenii XH-48</name>
    <dbReference type="NCBI Taxonomy" id="797299"/>
    <lineage>
        <taxon>Archaea</taxon>
        <taxon>Methanobacteriati</taxon>
        <taxon>Methanobacteriota</taxon>
        <taxon>Stenosarchaea group</taxon>
        <taxon>Halobacteria</taxon>
        <taxon>Halobacteriales</taxon>
        <taxon>Natrialbaceae</taxon>
        <taxon>Halostagnicola</taxon>
    </lineage>
</organism>
<dbReference type="KEGG" id="hlr:HALLA_04420"/>
<evidence type="ECO:0000313" key="1">
    <source>
        <dbReference type="EMBL" id="AHG01650.1"/>
    </source>
</evidence>
<dbReference type="HOGENOM" id="CLU_2565605_0_0_2"/>